<evidence type="ECO:0000256" key="3">
    <source>
        <dbReference type="ARBA" id="ARBA00022452"/>
    </source>
</evidence>
<evidence type="ECO:0000256" key="5">
    <source>
        <dbReference type="ARBA" id="ARBA00023136"/>
    </source>
</evidence>
<evidence type="ECO:0000256" key="1">
    <source>
        <dbReference type="ARBA" id="ARBA00004571"/>
    </source>
</evidence>
<evidence type="ECO:0000259" key="8">
    <source>
        <dbReference type="Pfam" id="PF07715"/>
    </source>
</evidence>
<dbReference type="PROSITE" id="PS52016">
    <property type="entry name" value="TONB_DEPENDENT_REC_3"/>
    <property type="match status" value="1"/>
</dbReference>
<dbReference type="EMBL" id="UFSX01000001">
    <property type="protein sequence ID" value="SUV28607.1"/>
    <property type="molecule type" value="Genomic_DNA"/>
</dbReference>
<protein>
    <submittedName>
        <fullName evidence="9">Outer membrane receptor proteins, mostly Fe transport</fullName>
    </submittedName>
</protein>
<dbReference type="InterPro" id="IPR036942">
    <property type="entry name" value="Beta-barrel_TonB_sf"/>
</dbReference>
<gene>
    <name evidence="9" type="ORF">NCTC11155_00558</name>
</gene>
<name>A0A380YJ59_9BACE</name>
<dbReference type="SUPFAM" id="SSF49464">
    <property type="entry name" value="Carboxypeptidase regulatory domain-like"/>
    <property type="match status" value="1"/>
</dbReference>
<keyword evidence="6 7" id="KW-0998">Cell outer membrane</keyword>
<keyword evidence="2 7" id="KW-0813">Transport</keyword>
<dbReference type="InterPro" id="IPR008969">
    <property type="entry name" value="CarboxyPept-like_regulatory"/>
</dbReference>
<dbReference type="Gene3D" id="2.40.170.20">
    <property type="entry name" value="TonB-dependent receptor, beta-barrel domain"/>
    <property type="match status" value="1"/>
</dbReference>
<dbReference type="GO" id="GO:0009279">
    <property type="term" value="C:cell outer membrane"/>
    <property type="evidence" value="ECO:0007669"/>
    <property type="project" value="UniProtKB-SubCell"/>
</dbReference>
<evidence type="ECO:0000313" key="9">
    <source>
        <dbReference type="EMBL" id="SUV28607.1"/>
    </source>
</evidence>
<dbReference type="AlphaFoldDB" id="A0A380YJ59"/>
<dbReference type="NCBIfam" id="TIGR04056">
    <property type="entry name" value="OMP_RagA_SusC"/>
    <property type="match status" value="1"/>
</dbReference>
<reference evidence="9 10" key="1">
    <citation type="submission" date="2018-06" db="EMBL/GenBank/DDBJ databases">
        <authorList>
            <consortium name="Pathogen Informatics"/>
            <person name="Doyle S."/>
        </authorList>
    </citation>
    <scope>NUCLEOTIDE SEQUENCE [LARGE SCALE GENOMIC DNA]</scope>
    <source>
        <strain evidence="9 10">NCTC11155</strain>
    </source>
</reference>
<accession>A0A380YJ59</accession>
<dbReference type="InterPro" id="IPR037066">
    <property type="entry name" value="Plug_dom_sf"/>
</dbReference>
<dbReference type="InterPro" id="IPR012910">
    <property type="entry name" value="Plug_dom"/>
</dbReference>
<dbReference type="Pfam" id="PF07715">
    <property type="entry name" value="Plug"/>
    <property type="match status" value="1"/>
</dbReference>
<evidence type="ECO:0000256" key="2">
    <source>
        <dbReference type="ARBA" id="ARBA00022448"/>
    </source>
</evidence>
<evidence type="ECO:0000256" key="7">
    <source>
        <dbReference type="PROSITE-ProRule" id="PRU01360"/>
    </source>
</evidence>
<dbReference type="Gene3D" id="2.170.130.10">
    <property type="entry name" value="TonB-dependent receptor, plug domain"/>
    <property type="match status" value="1"/>
</dbReference>
<dbReference type="NCBIfam" id="TIGR04057">
    <property type="entry name" value="SusC_RagA_signa"/>
    <property type="match status" value="1"/>
</dbReference>
<dbReference type="STRING" id="483216.BACEGG_01413"/>
<keyword evidence="9" id="KW-0675">Receptor</keyword>
<keyword evidence="4 7" id="KW-0812">Transmembrane</keyword>
<evidence type="ECO:0000256" key="6">
    <source>
        <dbReference type="ARBA" id="ARBA00023237"/>
    </source>
</evidence>
<dbReference type="SUPFAM" id="SSF56935">
    <property type="entry name" value="Porins"/>
    <property type="match status" value="1"/>
</dbReference>
<dbReference type="InterPro" id="IPR023996">
    <property type="entry name" value="TonB-dep_OMP_SusC/RagA"/>
</dbReference>
<feature type="domain" description="TonB-dependent receptor plug" evidence="8">
    <location>
        <begin position="116"/>
        <end position="236"/>
    </location>
</feature>
<dbReference type="Proteomes" id="UP000254424">
    <property type="component" value="Unassembled WGS sequence"/>
</dbReference>
<dbReference type="InterPro" id="IPR023997">
    <property type="entry name" value="TonB-dep_OMP_SusC/RagA_CS"/>
</dbReference>
<sequence length="1016" mass="111934">MLNFKYVVITLLSILLWIPLGAYAQQIVKGTVLAEGEPLIGVTVKVKDSSGGTITDLDGKYSVSVPNLDATLVFSFMGYVTEEIPIKGRGSVNVTMKENVTELGEVTIVGYGVVAKRDLTGAISSVTSKQIEQDASQSLEGLLQGKAAGVSIIANSGEPGGGITMRIRGQSSLNSGIEPLYIVDDVPIQVENTQMNHGGTALSPLANIDPSDIASIEVLKDAASASIYGSRAANGVVIITTKRGKSGKPVITFNASLGVSNIAKKKAVLNGRQYSELILDEYENAGDPKPIWQVVDSLNPTTSADNDWQSMVYQSAIQQKYDLGISGGTKDLRYAMSASYLDQEGTVINTGYKRIGTRINVDYRANKWLKVGSSTSINDGRNKRTTQGNSEASVVAVLTYPPVFSSHNPDGSLIGRLSGKTSPYAAAQAAKRNSHNNRIVTNEYIELFFTKNLRFKTNFAYDLSITKEDSFADKILDSKGQYQARTRSTKSFTWVNENLLFYNKTFNKKHNLALMAGYTQQSWQSEYTGIDGEGYSSGSITTLNAASVITKAYTQNTKHAIISYLARVNYDYMSRYLFTASIRRDGSSRFGNNKKYGNFPSVQLGWRFSDESWMKSLSFLSNGKIRFSYALTGNESIPNFITHGAYAVTGNYMGSQAIYPTSLKNPNLTWENTEQYNLGLDLNFLNNRINFIGDIYLKKTKDLLFNVRLPQTSGFGSVWSNLGNLSTKGLELQLNTVNIKGKFNWTSDFNISFDRTIVDKLPDGADILSGRSIVREGEPVGSFYGWNMLGVYSRDEDNYYVRMKPDGTVQEYQLLFGAGGAPFTGGDVQWEDINGDGIIDDSDRKIIGCGQPLFYGGFSNEFSYKGVSLNIYTTFSYGNDIYNDVRSTQDGMDAVNNATRDVLNRWRKPGDVTNVPIAMRKDPKSNGRQSNRWIEDGSYFKIKSVMLSYELPKKWISKAMLTHLRVYVSGTNLLTFSHYSGYDPEVNATSSALEIGRDTGVYPSARTFTFGLKASF</sequence>
<dbReference type="Gene3D" id="2.60.40.1120">
    <property type="entry name" value="Carboxypeptidase-like, regulatory domain"/>
    <property type="match status" value="1"/>
</dbReference>
<dbReference type="Pfam" id="PF13715">
    <property type="entry name" value="CarbopepD_reg_2"/>
    <property type="match status" value="1"/>
</dbReference>
<dbReference type="InterPro" id="IPR039426">
    <property type="entry name" value="TonB-dep_rcpt-like"/>
</dbReference>
<proteinExistence type="inferred from homology"/>
<comment type="similarity">
    <text evidence="7">Belongs to the TonB-dependent receptor family.</text>
</comment>
<comment type="subcellular location">
    <subcellularLocation>
        <location evidence="1 7">Cell outer membrane</location>
        <topology evidence="1 7">Multi-pass membrane protein</topology>
    </subcellularLocation>
</comment>
<evidence type="ECO:0000313" key="10">
    <source>
        <dbReference type="Proteomes" id="UP000254424"/>
    </source>
</evidence>
<keyword evidence="3 7" id="KW-1134">Transmembrane beta strand</keyword>
<evidence type="ECO:0000256" key="4">
    <source>
        <dbReference type="ARBA" id="ARBA00022692"/>
    </source>
</evidence>
<organism evidence="9 10">
    <name type="scientific">Bacteroides eggerthii</name>
    <dbReference type="NCBI Taxonomy" id="28111"/>
    <lineage>
        <taxon>Bacteria</taxon>
        <taxon>Pseudomonadati</taxon>
        <taxon>Bacteroidota</taxon>
        <taxon>Bacteroidia</taxon>
        <taxon>Bacteroidales</taxon>
        <taxon>Bacteroidaceae</taxon>
        <taxon>Bacteroides</taxon>
    </lineage>
</organism>
<keyword evidence="5 7" id="KW-0472">Membrane</keyword>